<dbReference type="SUPFAM" id="SSF53098">
    <property type="entry name" value="Ribonuclease H-like"/>
    <property type="match status" value="1"/>
</dbReference>
<reference evidence="3 4" key="1">
    <citation type="journal article" date="2019" name="Genome Biol. Evol.">
        <title>Insights into the evolution of the New World diploid cottons (Gossypium, subgenus Houzingenia) based on genome sequencing.</title>
        <authorList>
            <person name="Grover C.E."/>
            <person name="Arick M.A. 2nd"/>
            <person name="Thrash A."/>
            <person name="Conover J.L."/>
            <person name="Sanders W.S."/>
            <person name="Peterson D.G."/>
            <person name="Frelichowski J.E."/>
            <person name="Scheffler J.A."/>
            <person name="Scheffler B.E."/>
            <person name="Wendel J.F."/>
        </authorList>
    </citation>
    <scope>NUCLEOTIDE SEQUENCE [LARGE SCALE GENOMIC DNA]</scope>
    <source>
        <strain evidence="3">185</strain>
        <tissue evidence="3">Leaf</tissue>
    </source>
</reference>
<dbReference type="GO" id="GO:0004523">
    <property type="term" value="F:RNA-DNA hybrid ribonuclease activity"/>
    <property type="evidence" value="ECO:0007669"/>
    <property type="project" value="InterPro"/>
</dbReference>
<gene>
    <name evidence="3" type="ORF">Goari_019724</name>
</gene>
<dbReference type="InterPro" id="IPR002156">
    <property type="entry name" value="RNaseH_domain"/>
</dbReference>
<feature type="domain" description="Reverse transcriptase zinc-binding" evidence="2">
    <location>
        <begin position="2"/>
        <end position="83"/>
    </location>
</feature>
<dbReference type="Proteomes" id="UP000593577">
    <property type="component" value="Unassembled WGS sequence"/>
</dbReference>
<keyword evidence="4" id="KW-1185">Reference proteome</keyword>
<name>A0A7J8WTI3_GOSAI</name>
<dbReference type="InterPro" id="IPR036397">
    <property type="entry name" value="RNaseH_sf"/>
</dbReference>
<evidence type="ECO:0000259" key="2">
    <source>
        <dbReference type="Pfam" id="PF13966"/>
    </source>
</evidence>
<dbReference type="InterPro" id="IPR026960">
    <property type="entry name" value="RVT-Znf"/>
</dbReference>
<dbReference type="GO" id="GO:0003676">
    <property type="term" value="F:nucleic acid binding"/>
    <property type="evidence" value="ECO:0007669"/>
    <property type="project" value="InterPro"/>
</dbReference>
<comment type="caution">
    <text evidence="3">The sequence shown here is derived from an EMBL/GenBank/DDBJ whole genome shotgun (WGS) entry which is preliminary data.</text>
</comment>
<dbReference type="Pfam" id="PF13966">
    <property type="entry name" value="zf-RVT"/>
    <property type="match status" value="1"/>
</dbReference>
<proteinExistence type="predicted"/>
<protein>
    <recommendedName>
        <fullName evidence="5">RNase H type-1 domain-containing protein</fullName>
    </recommendedName>
</protein>
<evidence type="ECO:0000313" key="4">
    <source>
        <dbReference type="Proteomes" id="UP000593577"/>
    </source>
</evidence>
<accession>A0A7J8WTI3</accession>
<feature type="non-terminal residue" evidence="3">
    <location>
        <position position="1"/>
    </location>
</feature>
<dbReference type="PANTHER" id="PTHR47074">
    <property type="entry name" value="BNAC02G40300D PROTEIN"/>
    <property type="match status" value="1"/>
</dbReference>
<evidence type="ECO:0000259" key="1">
    <source>
        <dbReference type="Pfam" id="PF13456"/>
    </source>
</evidence>
<dbReference type="AlphaFoldDB" id="A0A7J8WTI3"/>
<evidence type="ECO:0008006" key="5">
    <source>
        <dbReference type="Google" id="ProtNLM"/>
    </source>
</evidence>
<dbReference type="Gene3D" id="3.30.420.10">
    <property type="entry name" value="Ribonuclease H-like superfamily/Ribonuclease H"/>
    <property type="match status" value="1"/>
</dbReference>
<dbReference type="EMBL" id="JABFAA010000003">
    <property type="protein sequence ID" value="MBA0678371.1"/>
    <property type="molecule type" value="Genomic_DNA"/>
</dbReference>
<dbReference type="InterPro" id="IPR012337">
    <property type="entry name" value="RNaseH-like_sf"/>
</dbReference>
<sequence length="244" mass="28131">MVKSAYSWLSLKRIGFGPHKLFWRIILKLKMLHKIKVFSWRIGHDILPTYINIARIRQNFSTTYPRCKNSDETLLHALKECSKLDYNAVADFFTLLWNYWNNKNKMVFQGKDDPAMVKKPPNDFIKINVYVVVLNGYAGYGDIARDTDGFVLAGCYGFAIKALDAIWAELETLTMGLNLTSKLNAPKLIMESDSATLINKVKKRDQDVTILGHYVKKECMALRNFELVHFNWIDRSNNEAADLL</sequence>
<feature type="domain" description="RNase H type-1" evidence="1">
    <location>
        <begin position="132"/>
        <end position="244"/>
    </location>
</feature>
<evidence type="ECO:0000313" key="3">
    <source>
        <dbReference type="EMBL" id="MBA0678371.1"/>
    </source>
</evidence>
<dbReference type="CDD" id="cd06222">
    <property type="entry name" value="RNase_H_like"/>
    <property type="match status" value="1"/>
</dbReference>
<organism evidence="3 4">
    <name type="scientific">Gossypium aridum</name>
    <name type="common">American cotton</name>
    <name type="synonym">Erioxylum aridum</name>
    <dbReference type="NCBI Taxonomy" id="34290"/>
    <lineage>
        <taxon>Eukaryota</taxon>
        <taxon>Viridiplantae</taxon>
        <taxon>Streptophyta</taxon>
        <taxon>Embryophyta</taxon>
        <taxon>Tracheophyta</taxon>
        <taxon>Spermatophyta</taxon>
        <taxon>Magnoliopsida</taxon>
        <taxon>eudicotyledons</taxon>
        <taxon>Gunneridae</taxon>
        <taxon>Pentapetalae</taxon>
        <taxon>rosids</taxon>
        <taxon>malvids</taxon>
        <taxon>Malvales</taxon>
        <taxon>Malvaceae</taxon>
        <taxon>Malvoideae</taxon>
        <taxon>Gossypium</taxon>
    </lineage>
</organism>
<dbReference type="InterPro" id="IPR044730">
    <property type="entry name" value="RNase_H-like_dom_plant"/>
</dbReference>
<dbReference type="Pfam" id="PF13456">
    <property type="entry name" value="RVT_3"/>
    <property type="match status" value="1"/>
</dbReference>
<dbReference type="InterPro" id="IPR052929">
    <property type="entry name" value="RNase_H-like_EbsB-rel"/>
</dbReference>
<dbReference type="PANTHER" id="PTHR47074:SF48">
    <property type="entry name" value="POLYNUCLEOTIDYL TRANSFERASE, RIBONUCLEASE H-LIKE SUPERFAMILY PROTEIN"/>
    <property type="match status" value="1"/>
</dbReference>